<feature type="coiled-coil region" evidence="1">
    <location>
        <begin position="154"/>
        <end position="184"/>
    </location>
</feature>
<feature type="compositionally biased region" description="Basic and acidic residues" evidence="2">
    <location>
        <begin position="423"/>
        <end position="445"/>
    </location>
</feature>
<feature type="coiled-coil region" evidence="1">
    <location>
        <begin position="322"/>
        <end position="349"/>
    </location>
</feature>
<reference evidence="4" key="1">
    <citation type="journal article" date="2019" name="Int. J. Syst. Evol. Microbiol.">
        <title>The Global Catalogue of Microorganisms (GCM) 10K type strain sequencing project: providing services to taxonomists for standard genome sequencing and annotation.</title>
        <authorList>
            <consortium name="The Broad Institute Genomics Platform"/>
            <consortium name="The Broad Institute Genome Sequencing Center for Infectious Disease"/>
            <person name="Wu L."/>
            <person name="Ma J."/>
        </authorList>
    </citation>
    <scope>NUCLEOTIDE SEQUENCE [LARGE SCALE GENOMIC DNA]</scope>
    <source>
        <strain evidence="4">CCM 8749</strain>
    </source>
</reference>
<organism evidence="3 4">
    <name type="scientific">Marinicrinis lubricantis</name>
    <dbReference type="NCBI Taxonomy" id="2086470"/>
    <lineage>
        <taxon>Bacteria</taxon>
        <taxon>Bacillati</taxon>
        <taxon>Bacillota</taxon>
        <taxon>Bacilli</taxon>
        <taxon>Bacillales</taxon>
        <taxon>Paenibacillaceae</taxon>
    </lineage>
</organism>
<evidence type="ECO:0008006" key="5">
    <source>
        <dbReference type="Google" id="ProtNLM"/>
    </source>
</evidence>
<gene>
    <name evidence="3" type="ORF">ACFPXP_18315</name>
</gene>
<sequence length="740" mass="83292">MKKRKRKKSFIRSSKGSASILLMIVLAAIFLFQAVFVDFARIKAAEYETERALKAALRSIYAGFDKDLTAYGLYGVANPDAAESRMTELVQKNGSTEEGDGLFPHADLHGVEVRHTFTLADHTVFEQQILEEMKYAAPIEFMTELYDSWNGSGLNQNMQEASKLSKQIEELEAIIEKREKALDDAWDQVEEFIGLSGLMAEIANKYSSRFSEINELASKIGVHQLGEVQQSIEDINRRLESKRQNLANLSAQAAAQAQNSENGQPSPTILESMGNIRSQINSLNEQLSNLTELMENIVAYTALITQTLADLSDDSSRVQAEQKGIVDKLKEAEAANKELEEKLAKYSHEVTEGVQVYDPSFFQDYQTKIGGSVSVFNGLVHKFNTTSFITGDRYTRVHNDLVDQVQQIGSRAAATYQELLIPEQKRKDNNQKVKDEKEKQKNRTKDTLSKISNLLNSCSVDYSTSYMRLEGIADDGLYQKYLKFNKQGGSESGHDTIELDDESKVGKDALNLTDKISSLLLTARDEAYLNEFALTRFNYRTLVSPEEAKSTGRPTSYSLSHPYEHPLMQQEAEYILYGFGSCELNHGAAFSEMYLTRLAIHLAEELAKPNKGIAMFGSPLLVFLWAVAEAAIHAWGDMQQLVAGKEIPLSDRWAKSFLLDYKDYLRIFYFLHSNDAKMMSRMQALIELNTGDDLLKRPVYTEAVATFSLKPVFIPFVLSWLGKDVKEGETQIVHKAIFSY</sequence>
<dbReference type="Proteomes" id="UP001596250">
    <property type="component" value="Unassembled WGS sequence"/>
</dbReference>
<evidence type="ECO:0000256" key="1">
    <source>
        <dbReference type="SAM" id="Coils"/>
    </source>
</evidence>
<evidence type="ECO:0000313" key="3">
    <source>
        <dbReference type="EMBL" id="MFC5988362.1"/>
    </source>
</evidence>
<dbReference type="EMBL" id="JBHSQV010000180">
    <property type="protein sequence ID" value="MFC5988362.1"/>
    <property type="molecule type" value="Genomic_DNA"/>
</dbReference>
<evidence type="ECO:0000313" key="4">
    <source>
        <dbReference type="Proteomes" id="UP001596250"/>
    </source>
</evidence>
<evidence type="ECO:0000256" key="2">
    <source>
        <dbReference type="SAM" id="MobiDB-lite"/>
    </source>
</evidence>
<dbReference type="RefSeq" id="WP_379895830.1">
    <property type="nucleotide sequence ID" value="NZ_CBCSCT010000016.1"/>
</dbReference>
<name>A0ABW1ITG0_9BACL</name>
<comment type="caution">
    <text evidence="3">The sequence shown here is derived from an EMBL/GenBank/DDBJ whole genome shotgun (WGS) entry which is preliminary data.</text>
</comment>
<feature type="coiled-coil region" evidence="1">
    <location>
        <begin position="225"/>
        <end position="293"/>
    </location>
</feature>
<protein>
    <recommendedName>
        <fullName evidence="5">Methyl-accepting chemotaxis protein</fullName>
    </recommendedName>
</protein>
<keyword evidence="1" id="KW-0175">Coiled coil</keyword>
<keyword evidence="4" id="KW-1185">Reference proteome</keyword>
<dbReference type="SUPFAM" id="SSF58104">
    <property type="entry name" value="Methyl-accepting chemotaxis protein (MCP) signaling domain"/>
    <property type="match status" value="1"/>
</dbReference>
<accession>A0ABW1ITG0</accession>
<proteinExistence type="predicted"/>
<feature type="region of interest" description="Disordered" evidence="2">
    <location>
        <begin position="421"/>
        <end position="445"/>
    </location>
</feature>